<evidence type="ECO:0000313" key="5">
    <source>
        <dbReference type="Proteomes" id="UP000015101"/>
    </source>
</evidence>
<dbReference type="CDD" id="cd01670">
    <property type="entry name" value="Death"/>
    <property type="match status" value="1"/>
</dbReference>
<dbReference type="Gene3D" id="1.10.533.10">
    <property type="entry name" value="Death Domain, Fas"/>
    <property type="match status" value="2"/>
</dbReference>
<dbReference type="HOGENOM" id="CLU_957371_0_0_1"/>
<dbReference type="OMA" id="SCEEVNY"/>
<feature type="domain" description="Death" evidence="2">
    <location>
        <begin position="204"/>
        <end position="285"/>
    </location>
</feature>
<sequence length="291" mass="33597">MSTSAVENTKPTNSTSESPASCEEVNYFDYLDYAVVKDAPLDSHLMTMDEEFNSSFERRMSKIVDTPELKFVQDGDELYKVIKIFQRVAQQMGSEWEPVFLDLVKNHKKEVVEAELKHLETHKPILRGYRALMVWKELAGSLFHMAKLVDALKVNKMEDIAQEVLFMLYDKVQPQLKQVNIKPKQSSIRRKRIDVSELDKEPIDNKVLLLIAKKLASEWKKLGEVLGTDENELKEIENQVGALHEKSFKILWSWKEEAKKSNPESCISDLKTALTKMNRKDVVDECFGDKK</sequence>
<dbReference type="KEGG" id="hro:HELRODRAFT_173702"/>
<feature type="compositionally biased region" description="Polar residues" evidence="1">
    <location>
        <begin position="1"/>
        <end position="19"/>
    </location>
</feature>
<dbReference type="OrthoDB" id="6318506at2759"/>
<accession>T1F748</accession>
<dbReference type="GeneID" id="20204647"/>
<dbReference type="AlphaFoldDB" id="T1F748"/>
<evidence type="ECO:0000259" key="2">
    <source>
        <dbReference type="PROSITE" id="PS50017"/>
    </source>
</evidence>
<feature type="region of interest" description="Disordered" evidence="1">
    <location>
        <begin position="1"/>
        <end position="20"/>
    </location>
</feature>
<organism evidence="4 5">
    <name type="scientific">Helobdella robusta</name>
    <name type="common">Californian leech</name>
    <dbReference type="NCBI Taxonomy" id="6412"/>
    <lineage>
        <taxon>Eukaryota</taxon>
        <taxon>Metazoa</taxon>
        <taxon>Spiralia</taxon>
        <taxon>Lophotrochozoa</taxon>
        <taxon>Annelida</taxon>
        <taxon>Clitellata</taxon>
        <taxon>Hirudinea</taxon>
        <taxon>Rhynchobdellida</taxon>
        <taxon>Glossiphoniidae</taxon>
        <taxon>Helobdella</taxon>
    </lineage>
</organism>
<evidence type="ECO:0000313" key="3">
    <source>
        <dbReference type="EMBL" id="ESO03405.1"/>
    </source>
</evidence>
<dbReference type="InterPro" id="IPR011029">
    <property type="entry name" value="DEATH-like_dom_sf"/>
</dbReference>
<reference evidence="5" key="1">
    <citation type="submission" date="2012-12" db="EMBL/GenBank/DDBJ databases">
        <authorList>
            <person name="Hellsten U."/>
            <person name="Grimwood J."/>
            <person name="Chapman J.A."/>
            <person name="Shapiro H."/>
            <person name="Aerts A."/>
            <person name="Otillar R.P."/>
            <person name="Terry A.Y."/>
            <person name="Boore J.L."/>
            <person name="Simakov O."/>
            <person name="Marletaz F."/>
            <person name="Cho S.-J."/>
            <person name="Edsinger-Gonzales E."/>
            <person name="Havlak P."/>
            <person name="Kuo D.-H."/>
            <person name="Larsson T."/>
            <person name="Lv J."/>
            <person name="Arendt D."/>
            <person name="Savage R."/>
            <person name="Osoegawa K."/>
            <person name="de Jong P."/>
            <person name="Lindberg D.R."/>
            <person name="Seaver E.C."/>
            <person name="Weisblat D.A."/>
            <person name="Putnam N.H."/>
            <person name="Grigoriev I.V."/>
            <person name="Rokhsar D.S."/>
        </authorList>
    </citation>
    <scope>NUCLEOTIDE SEQUENCE</scope>
</reference>
<name>T1F748_HELRO</name>
<gene>
    <name evidence="4" type="primary">20204647</name>
    <name evidence="3" type="ORF">HELRODRAFT_173702</name>
</gene>
<reference evidence="4" key="3">
    <citation type="submission" date="2015-06" db="UniProtKB">
        <authorList>
            <consortium name="EnsemblMetazoa"/>
        </authorList>
    </citation>
    <scope>IDENTIFICATION</scope>
</reference>
<dbReference type="InterPro" id="IPR000488">
    <property type="entry name" value="Death_dom"/>
</dbReference>
<keyword evidence="5" id="KW-1185">Reference proteome</keyword>
<reference evidence="3 5" key="2">
    <citation type="journal article" date="2013" name="Nature">
        <title>Insights into bilaterian evolution from three spiralian genomes.</title>
        <authorList>
            <person name="Simakov O."/>
            <person name="Marletaz F."/>
            <person name="Cho S.J."/>
            <person name="Edsinger-Gonzales E."/>
            <person name="Havlak P."/>
            <person name="Hellsten U."/>
            <person name="Kuo D.H."/>
            <person name="Larsson T."/>
            <person name="Lv J."/>
            <person name="Arendt D."/>
            <person name="Savage R."/>
            <person name="Osoegawa K."/>
            <person name="de Jong P."/>
            <person name="Grimwood J."/>
            <person name="Chapman J.A."/>
            <person name="Shapiro H."/>
            <person name="Aerts A."/>
            <person name="Otillar R.P."/>
            <person name="Terry A.Y."/>
            <person name="Boore J.L."/>
            <person name="Grigoriev I.V."/>
            <person name="Lindberg D.R."/>
            <person name="Seaver E.C."/>
            <person name="Weisblat D.A."/>
            <person name="Putnam N.H."/>
            <person name="Rokhsar D.S."/>
        </authorList>
    </citation>
    <scope>NUCLEOTIDE SEQUENCE</scope>
</reference>
<dbReference type="EMBL" id="AMQM01004682">
    <property type="status" value="NOT_ANNOTATED_CDS"/>
    <property type="molecule type" value="Genomic_DNA"/>
</dbReference>
<dbReference type="PROSITE" id="PS50017">
    <property type="entry name" value="DEATH_DOMAIN"/>
    <property type="match status" value="1"/>
</dbReference>
<evidence type="ECO:0000256" key="1">
    <source>
        <dbReference type="SAM" id="MobiDB-lite"/>
    </source>
</evidence>
<protein>
    <recommendedName>
        <fullName evidence="2">Death domain-containing protein</fullName>
    </recommendedName>
</protein>
<dbReference type="RefSeq" id="XP_009018553.1">
    <property type="nucleotide sequence ID" value="XM_009020305.1"/>
</dbReference>
<dbReference type="GO" id="GO:0007165">
    <property type="term" value="P:signal transduction"/>
    <property type="evidence" value="ECO:0007669"/>
    <property type="project" value="InterPro"/>
</dbReference>
<dbReference type="EnsemblMetazoa" id="HelroT173702">
    <property type="protein sequence ID" value="HelroP173702"/>
    <property type="gene ID" value="HelroG173702"/>
</dbReference>
<evidence type="ECO:0000313" key="4">
    <source>
        <dbReference type="EnsemblMetazoa" id="HelroP173702"/>
    </source>
</evidence>
<dbReference type="InParanoid" id="T1F748"/>
<dbReference type="EMBL" id="KB096633">
    <property type="protein sequence ID" value="ESO03405.1"/>
    <property type="molecule type" value="Genomic_DNA"/>
</dbReference>
<dbReference type="CTD" id="20204647"/>
<dbReference type="Proteomes" id="UP000015101">
    <property type="component" value="Unassembled WGS sequence"/>
</dbReference>
<dbReference type="SUPFAM" id="SSF47986">
    <property type="entry name" value="DEATH domain"/>
    <property type="match status" value="1"/>
</dbReference>
<dbReference type="Pfam" id="PF00531">
    <property type="entry name" value="Death"/>
    <property type="match status" value="1"/>
</dbReference>
<proteinExistence type="predicted"/>